<reference evidence="6 7" key="1">
    <citation type="submission" date="2015-07" db="EMBL/GenBank/DDBJ databases">
        <title>The genome of Dufourea novaeangliae.</title>
        <authorList>
            <person name="Pan H."/>
            <person name="Kapheim K."/>
        </authorList>
    </citation>
    <scope>NUCLEOTIDE SEQUENCE [LARGE SCALE GENOMIC DNA]</scope>
    <source>
        <strain evidence="6">0120121106</strain>
        <tissue evidence="6">Whole body</tissue>
    </source>
</reference>
<evidence type="ECO:0000256" key="2">
    <source>
        <dbReference type="ARBA" id="ARBA00009430"/>
    </source>
</evidence>
<protein>
    <submittedName>
        <fullName evidence="6">Uncharacterized protein</fullName>
    </submittedName>
</protein>
<dbReference type="Proteomes" id="UP000076502">
    <property type="component" value="Unassembled WGS sequence"/>
</dbReference>
<evidence type="ECO:0000256" key="4">
    <source>
        <dbReference type="ARBA" id="ARBA00023163"/>
    </source>
</evidence>
<feature type="non-terminal residue" evidence="6">
    <location>
        <position position="238"/>
    </location>
</feature>
<comment type="similarity">
    <text evidence="2">Belongs to the eukaryotic RPA49/POLR1E RNA polymerase subunit family.</text>
</comment>
<dbReference type="AlphaFoldDB" id="A0A154PHN8"/>
<keyword evidence="4" id="KW-0804">Transcription</keyword>
<dbReference type="GO" id="GO:0005730">
    <property type="term" value="C:nucleolus"/>
    <property type="evidence" value="ECO:0007669"/>
    <property type="project" value="UniProtKB-SubCell"/>
</dbReference>
<dbReference type="STRING" id="178035.A0A154PHN8"/>
<keyword evidence="7" id="KW-1185">Reference proteome</keyword>
<name>A0A154PHN8_DUFNO</name>
<accession>A0A154PHN8</accession>
<dbReference type="Pfam" id="PF06870">
    <property type="entry name" value="RNA_pol_I_A49"/>
    <property type="match status" value="1"/>
</dbReference>
<sequence length="238" mass="27751">IEAIIEDVIVEPDKIQPIIVNFQNGELKDEEAKKMSCNLFYDQQKNKTMLALSNGQIVYRGYRPDTSQDLMRTMLVFHNRKTGKVRLVQAERWQVAPILDKPTEENNKITTDERIAILNKQFGSKRVKRRTEQFEKMKVNVDSIKEQLEQTVSNVEIDRMDLSTQLPDNDYITNTALPECNRDATNVKDVYNVYDIIPQNMLETLYDKATEILNKDSSSLEGYVCFFFKVIYFFSLLL</sequence>
<dbReference type="GO" id="GO:0000428">
    <property type="term" value="C:DNA-directed RNA polymerase complex"/>
    <property type="evidence" value="ECO:0007669"/>
    <property type="project" value="UniProtKB-KW"/>
</dbReference>
<organism evidence="6 7">
    <name type="scientific">Dufourea novaeangliae</name>
    <name type="common">Sweat bee</name>
    <dbReference type="NCBI Taxonomy" id="178035"/>
    <lineage>
        <taxon>Eukaryota</taxon>
        <taxon>Metazoa</taxon>
        <taxon>Ecdysozoa</taxon>
        <taxon>Arthropoda</taxon>
        <taxon>Hexapoda</taxon>
        <taxon>Insecta</taxon>
        <taxon>Pterygota</taxon>
        <taxon>Neoptera</taxon>
        <taxon>Endopterygota</taxon>
        <taxon>Hymenoptera</taxon>
        <taxon>Apocrita</taxon>
        <taxon>Aculeata</taxon>
        <taxon>Apoidea</taxon>
        <taxon>Anthophila</taxon>
        <taxon>Halictidae</taxon>
        <taxon>Rophitinae</taxon>
        <taxon>Dufourea</taxon>
    </lineage>
</organism>
<dbReference type="GO" id="GO:0006351">
    <property type="term" value="P:DNA-templated transcription"/>
    <property type="evidence" value="ECO:0007669"/>
    <property type="project" value="InterPro"/>
</dbReference>
<dbReference type="InterPro" id="IPR009668">
    <property type="entry name" value="RNA_pol-assoc_fac_A49-like"/>
</dbReference>
<dbReference type="PANTHER" id="PTHR14440">
    <property type="entry name" value="DNA-DIRECTED RNA POLYMERASE I SUBUNIT RPA49"/>
    <property type="match status" value="1"/>
</dbReference>
<proteinExistence type="inferred from homology"/>
<evidence type="ECO:0000256" key="3">
    <source>
        <dbReference type="ARBA" id="ARBA00022478"/>
    </source>
</evidence>
<evidence type="ECO:0000313" key="7">
    <source>
        <dbReference type="Proteomes" id="UP000076502"/>
    </source>
</evidence>
<keyword evidence="5" id="KW-0539">Nucleus</keyword>
<gene>
    <name evidence="6" type="ORF">WN55_02196</name>
</gene>
<comment type="subcellular location">
    <subcellularLocation>
        <location evidence="1">Nucleus</location>
        <location evidence="1">Nucleolus</location>
    </subcellularLocation>
</comment>
<dbReference type="OrthoDB" id="277398at2759"/>
<evidence type="ECO:0000313" key="6">
    <source>
        <dbReference type="EMBL" id="KZC10710.1"/>
    </source>
</evidence>
<keyword evidence="3" id="KW-0240">DNA-directed RNA polymerase</keyword>
<evidence type="ECO:0000256" key="1">
    <source>
        <dbReference type="ARBA" id="ARBA00004604"/>
    </source>
</evidence>
<evidence type="ECO:0000256" key="5">
    <source>
        <dbReference type="ARBA" id="ARBA00023242"/>
    </source>
</evidence>
<dbReference type="GO" id="GO:0003677">
    <property type="term" value="F:DNA binding"/>
    <property type="evidence" value="ECO:0007669"/>
    <property type="project" value="InterPro"/>
</dbReference>
<dbReference type="EMBL" id="KQ434896">
    <property type="protein sequence ID" value="KZC10710.1"/>
    <property type="molecule type" value="Genomic_DNA"/>
</dbReference>
<feature type="non-terminal residue" evidence="6">
    <location>
        <position position="1"/>
    </location>
</feature>